<evidence type="ECO:0000259" key="6">
    <source>
        <dbReference type="PROSITE" id="PS50968"/>
    </source>
</evidence>
<feature type="domain" description="Lipoyl-binding" evidence="6">
    <location>
        <begin position="2"/>
        <end position="78"/>
    </location>
</feature>
<dbReference type="GO" id="GO:0045254">
    <property type="term" value="C:pyruvate dehydrogenase complex"/>
    <property type="evidence" value="ECO:0007669"/>
    <property type="project" value="InterPro"/>
</dbReference>
<dbReference type="InterPro" id="IPR001078">
    <property type="entry name" value="2-oxoacid_DH_actylTfrase"/>
</dbReference>
<dbReference type="PANTHER" id="PTHR23151">
    <property type="entry name" value="DIHYDROLIPOAMIDE ACETYL/SUCCINYL-TRANSFERASE-RELATED"/>
    <property type="match status" value="1"/>
</dbReference>
<protein>
    <recommendedName>
        <fullName evidence="5">Dihydrolipoamide acetyltransferase component of pyruvate dehydrogenase complex</fullName>
        <ecNumber evidence="5">2.3.1.-</ecNumber>
    </recommendedName>
</protein>
<sequence>MTTEIRMPALSPTMEKGTLAKWLVAPGDSVKAGDMLAEIETDKATMEMEADADGRIAAILIPEGSPDVSVGTVIATLAEGDEAIAPAAAATPEAAIPERELEDAVAGPITAAPIAPAPAPAPVPAPDAPAIIAPAQDQGANATPLARRIAAFKGIDLAGIAGTGPRGKIVKADLGLEPAVAAPAATVPAAYALATAAILPPPAGVPVRSEKLSTMRKTIARRLTESKQTVPHFYLTARCQLDALLALRAEINGALGATGVKVSVNDMLIKAMARALEEVPDANVQFGGDELHRFDRVDIAMAVAIDGGLVTPVIRDAGGRSLAAIARDSKALSAKARDGKLTPEDYTGGTATISNLGMFGIDEMFPVINLPQAMILGIGAGIEQPWKVDDAIGLATIMAATASFDHRAIDGAVAAQFMAALREFVETPLLSLS</sequence>
<comment type="similarity">
    <text evidence="2 5">Belongs to the 2-oxoacid dehydrogenase family.</text>
</comment>
<dbReference type="InterPro" id="IPR011053">
    <property type="entry name" value="Single_hybrid_motif"/>
</dbReference>
<dbReference type="RefSeq" id="WP_189619161.1">
    <property type="nucleotide sequence ID" value="NZ_BMZA01000001.1"/>
</dbReference>
<evidence type="ECO:0000256" key="3">
    <source>
        <dbReference type="ARBA" id="ARBA00022823"/>
    </source>
</evidence>
<dbReference type="Gene3D" id="2.40.50.100">
    <property type="match status" value="1"/>
</dbReference>
<dbReference type="AlphaFoldDB" id="A0A918P9E6"/>
<evidence type="ECO:0000313" key="9">
    <source>
        <dbReference type="Proteomes" id="UP000648075"/>
    </source>
</evidence>
<dbReference type="SUPFAM" id="SSF47005">
    <property type="entry name" value="Peripheral subunit-binding domain of 2-oxo acid dehydrogenase complex"/>
    <property type="match status" value="1"/>
</dbReference>
<dbReference type="SUPFAM" id="SSF52777">
    <property type="entry name" value="CoA-dependent acyltransferases"/>
    <property type="match status" value="1"/>
</dbReference>
<keyword evidence="5" id="KW-0808">Transferase</keyword>
<dbReference type="GO" id="GO:0006086">
    <property type="term" value="P:pyruvate decarboxylation to acetyl-CoA"/>
    <property type="evidence" value="ECO:0007669"/>
    <property type="project" value="InterPro"/>
</dbReference>
<dbReference type="InterPro" id="IPR000089">
    <property type="entry name" value="Biotin_lipoyl"/>
</dbReference>
<dbReference type="PANTHER" id="PTHR23151:SF90">
    <property type="entry name" value="DIHYDROLIPOYLLYSINE-RESIDUE ACETYLTRANSFERASE COMPONENT OF PYRUVATE DEHYDROGENASE COMPLEX, MITOCHONDRIAL-RELATED"/>
    <property type="match status" value="1"/>
</dbReference>
<dbReference type="Gene3D" id="4.10.320.10">
    <property type="entry name" value="E3-binding domain"/>
    <property type="match status" value="1"/>
</dbReference>
<organism evidence="8 9">
    <name type="scientific">Novosphingobium colocasiae</name>
    <dbReference type="NCBI Taxonomy" id="1256513"/>
    <lineage>
        <taxon>Bacteria</taxon>
        <taxon>Pseudomonadati</taxon>
        <taxon>Pseudomonadota</taxon>
        <taxon>Alphaproteobacteria</taxon>
        <taxon>Sphingomonadales</taxon>
        <taxon>Sphingomonadaceae</taxon>
        <taxon>Novosphingobium</taxon>
    </lineage>
</organism>
<name>A0A918P9E6_9SPHN</name>
<dbReference type="InterPro" id="IPR023213">
    <property type="entry name" value="CAT-like_dom_sf"/>
</dbReference>
<evidence type="ECO:0000259" key="7">
    <source>
        <dbReference type="PROSITE" id="PS51826"/>
    </source>
</evidence>
<comment type="caution">
    <text evidence="8">The sequence shown here is derived from an EMBL/GenBank/DDBJ whole genome shotgun (WGS) entry which is preliminary data.</text>
</comment>
<comment type="cofactor">
    <cofactor evidence="1 5">
        <name>(R)-lipoate</name>
        <dbReference type="ChEBI" id="CHEBI:83088"/>
    </cofactor>
</comment>
<reference evidence="8" key="1">
    <citation type="journal article" date="2014" name="Int. J. Syst. Evol. Microbiol.">
        <title>Complete genome sequence of Corynebacterium casei LMG S-19264T (=DSM 44701T), isolated from a smear-ripened cheese.</title>
        <authorList>
            <consortium name="US DOE Joint Genome Institute (JGI-PGF)"/>
            <person name="Walter F."/>
            <person name="Albersmeier A."/>
            <person name="Kalinowski J."/>
            <person name="Ruckert C."/>
        </authorList>
    </citation>
    <scope>NUCLEOTIDE SEQUENCE</scope>
    <source>
        <strain evidence="8">KCTC 32255</strain>
    </source>
</reference>
<proteinExistence type="inferred from homology"/>
<dbReference type="Gene3D" id="3.30.559.10">
    <property type="entry name" value="Chloramphenicol acetyltransferase-like domain"/>
    <property type="match status" value="1"/>
</dbReference>
<keyword evidence="3 5" id="KW-0450">Lipoyl</keyword>
<dbReference type="InterPro" id="IPR036625">
    <property type="entry name" value="E3-bd_dom_sf"/>
</dbReference>
<dbReference type="SUPFAM" id="SSF51230">
    <property type="entry name" value="Single hybrid motif"/>
    <property type="match status" value="1"/>
</dbReference>
<keyword evidence="5" id="KW-0012">Acyltransferase</keyword>
<dbReference type="EC" id="2.3.1.-" evidence="5"/>
<feature type="domain" description="Peripheral subunit-binding (PSBD)" evidence="7">
    <location>
        <begin position="141"/>
        <end position="178"/>
    </location>
</feature>
<dbReference type="GO" id="GO:0016746">
    <property type="term" value="F:acyltransferase activity"/>
    <property type="evidence" value="ECO:0007669"/>
    <property type="project" value="UniProtKB-KW"/>
</dbReference>
<keyword evidence="9" id="KW-1185">Reference proteome</keyword>
<reference evidence="8" key="2">
    <citation type="submission" date="2020-09" db="EMBL/GenBank/DDBJ databases">
        <authorList>
            <person name="Sun Q."/>
            <person name="Kim S."/>
        </authorList>
    </citation>
    <scope>NUCLEOTIDE SEQUENCE</scope>
    <source>
        <strain evidence="8">KCTC 32255</strain>
    </source>
</reference>
<evidence type="ECO:0000256" key="4">
    <source>
        <dbReference type="ARBA" id="ARBA00025211"/>
    </source>
</evidence>
<dbReference type="PROSITE" id="PS51826">
    <property type="entry name" value="PSBD"/>
    <property type="match status" value="1"/>
</dbReference>
<dbReference type="Pfam" id="PF00198">
    <property type="entry name" value="2-oxoacid_dh"/>
    <property type="match status" value="1"/>
</dbReference>
<gene>
    <name evidence="8" type="primary">pdhB</name>
    <name evidence="8" type="ORF">GCM10011614_01240</name>
</gene>
<dbReference type="Proteomes" id="UP000648075">
    <property type="component" value="Unassembled WGS sequence"/>
</dbReference>
<dbReference type="PROSITE" id="PS50968">
    <property type="entry name" value="BIOTINYL_LIPOYL"/>
    <property type="match status" value="1"/>
</dbReference>
<dbReference type="InterPro" id="IPR004167">
    <property type="entry name" value="PSBD"/>
</dbReference>
<dbReference type="FunFam" id="2.40.50.100:FF:000010">
    <property type="entry name" value="Acetyltransferase component of pyruvate dehydrogenase complex"/>
    <property type="match status" value="1"/>
</dbReference>
<dbReference type="InterPro" id="IPR045257">
    <property type="entry name" value="E2/Pdx1"/>
</dbReference>
<dbReference type="Pfam" id="PF00364">
    <property type="entry name" value="Biotin_lipoyl"/>
    <property type="match status" value="1"/>
</dbReference>
<keyword evidence="8" id="KW-0670">Pyruvate</keyword>
<accession>A0A918P9E6</accession>
<comment type="function">
    <text evidence="4">The pyruvate dehydrogenase complex catalyzes the overall conversion of pyruvate to acetyl-CoA and CO(2). It contains multiple copies of three enzymatic components: pyruvate dehydrogenase (E1), dihydrolipoamide acetyltransferase (E2) and lipoamide dehydrogenase (E3).</text>
</comment>
<evidence type="ECO:0000256" key="5">
    <source>
        <dbReference type="RuleBase" id="RU003423"/>
    </source>
</evidence>
<evidence type="ECO:0000313" key="8">
    <source>
        <dbReference type="EMBL" id="GGY90314.1"/>
    </source>
</evidence>
<dbReference type="Pfam" id="PF02817">
    <property type="entry name" value="E3_binding"/>
    <property type="match status" value="1"/>
</dbReference>
<evidence type="ECO:0000256" key="2">
    <source>
        <dbReference type="ARBA" id="ARBA00007317"/>
    </source>
</evidence>
<dbReference type="EMBL" id="BMZA01000001">
    <property type="protein sequence ID" value="GGY90314.1"/>
    <property type="molecule type" value="Genomic_DNA"/>
</dbReference>
<evidence type="ECO:0000256" key="1">
    <source>
        <dbReference type="ARBA" id="ARBA00001938"/>
    </source>
</evidence>
<dbReference type="CDD" id="cd06849">
    <property type="entry name" value="lipoyl_domain"/>
    <property type="match status" value="1"/>
</dbReference>